<organism evidence="2 3">
    <name type="scientific">Pycnoporus cinnabarinus</name>
    <name type="common">Cinnabar-red polypore</name>
    <name type="synonym">Trametes cinnabarina</name>
    <dbReference type="NCBI Taxonomy" id="5643"/>
    <lineage>
        <taxon>Eukaryota</taxon>
        <taxon>Fungi</taxon>
        <taxon>Dikarya</taxon>
        <taxon>Basidiomycota</taxon>
        <taxon>Agaricomycotina</taxon>
        <taxon>Agaricomycetes</taxon>
        <taxon>Polyporales</taxon>
        <taxon>Polyporaceae</taxon>
        <taxon>Trametes</taxon>
    </lineage>
</organism>
<sequence length="1002" mass="113485">MFTNSGFLSHLIQTRRPQCVQVRKAEEAKGHLALLEQVIDASSDDEREDAPQVFRGDHFGDYEPEEFDDYDDYEGDTSSDDDGDGDEANLTGGLGSLNVDDEDDEDDDPRDDDQSSEMEDAQNYEDEAAWEAPPPSPHPHTPSSVAGRPMPDEDGAPNDPPPDAQFRTRAHQRAQEHLRQRTHVVRFPGTSAGAPLPAPRARSEYETFKASDTANTSNPYAPFVSRIDWEFARWAKMRGPGSTAVTELLSIKEVSQLLGLSFKSSVQLNTIIDEKLVSGRPRFIRREIVVAGEAFEVFYRDIIACVRALFGDPEFAGVLVFTPERHYADADRTVRVFFDMHTGKWWWAQQEMERRNPGATIIPIIISSDKTQLTLFGSKAAYPVYMTIGNLPKDVRRQPSRRGQVLLAYLPTSNLAHITSAPARRRALSNLYHACMTRILKPLRTAGIDGISLASGDGVWRRGHPIFAAHVGDYPEQVLVVGCKTGECPKCPIPADDIGQSTDCERPLRDFQNVIAALQTVDKGPRVFARACRDAGIKRIQSPYWSNLPFVDIYQSINPDILHQLLQGVVKHVVGWIVSAYGSEEIDARCRRFPPGHNVRLFLKGITKLQRVTGKEHADMCRFVLGLVIGIPLPDGASPSRLVRAVRALLDFLYLAQYPAHTGDTLDLLKDALRRFHDNKSIFVDLGIRSHFKIPKLHFLDHYVQCIKLFGTTDNYDTQYTERLHIDFAKDAYRATNHKDEFPQMTLWLERREKVLRHDAYIQWRLSSHRNDHSSQQRDQPERRHTVGAMLPGKAAARQGSSEISTRIKMTRSPSVKAVRFNVASQRYGATYLQDALARFVVRYRDPRASAAEVEAESLGVRIRAHWTMPVFHKVRFTLEDAQELGIMEEAQDVAHVRPERRDKQGRRVPGRFDTVLVRESGNHLVGPRRYRVGRVRMVFKLRKRVAEELFPVLIPPGHLAYVEWFTAFTQPDPVHGLYKVTRCRGPAGERLADVIEQYYHS</sequence>
<proteinExistence type="predicted"/>
<dbReference type="Proteomes" id="UP000029665">
    <property type="component" value="Unassembled WGS sequence"/>
</dbReference>
<protein>
    <submittedName>
        <fullName evidence="2">Uncharacterized protein</fullName>
    </submittedName>
</protein>
<reference evidence="2" key="1">
    <citation type="submission" date="2014-01" db="EMBL/GenBank/DDBJ databases">
        <title>The genome of the white-rot fungus Pycnoporus cinnabarinus: a basidiomycete model with a versatile arsenal for lignocellulosic biomass breakdown.</title>
        <authorList>
            <person name="Levasseur A."/>
            <person name="Lomascolo A."/>
            <person name="Ruiz-Duenas F.J."/>
            <person name="Uzan E."/>
            <person name="Piumi F."/>
            <person name="Kues U."/>
            <person name="Ram A.F.J."/>
            <person name="Murat C."/>
            <person name="Haon M."/>
            <person name="Benoit I."/>
            <person name="Arfi Y."/>
            <person name="Chevret D."/>
            <person name="Drula E."/>
            <person name="Kwon M.J."/>
            <person name="Gouret P."/>
            <person name="Lesage-Meessen L."/>
            <person name="Lombard V."/>
            <person name="Mariette J."/>
            <person name="Noirot C."/>
            <person name="Park J."/>
            <person name="Patyshakuliyeva A."/>
            <person name="Wieneger R.A.B."/>
            <person name="Wosten H.A.B."/>
            <person name="Martin F."/>
            <person name="Coutinho P.M."/>
            <person name="de Vries R."/>
            <person name="Martinez A.T."/>
            <person name="Klopp C."/>
            <person name="Pontarotti P."/>
            <person name="Henrissat B."/>
            <person name="Record E."/>
        </authorList>
    </citation>
    <scope>NUCLEOTIDE SEQUENCE [LARGE SCALE GENOMIC DNA]</scope>
    <source>
        <strain evidence="2">BRFM137</strain>
    </source>
</reference>
<feature type="compositionally biased region" description="Acidic residues" evidence="1">
    <location>
        <begin position="62"/>
        <end position="87"/>
    </location>
</feature>
<feature type="region of interest" description="Disordered" evidence="1">
    <location>
        <begin position="39"/>
        <end position="179"/>
    </location>
</feature>
<feature type="region of interest" description="Disordered" evidence="1">
    <location>
        <begin position="769"/>
        <end position="804"/>
    </location>
</feature>
<keyword evidence="3" id="KW-1185">Reference proteome</keyword>
<evidence type="ECO:0000313" key="2">
    <source>
        <dbReference type="EMBL" id="CDO68115.1"/>
    </source>
</evidence>
<evidence type="ECO:0000256" key="1">
    <source>
        <dbReference type="SAM" id="MobiDB-lite"/>
    </source>
</evidence>
<dbReference type="InterPro" id="IPR041078">
    <property type="entry name" value="Plavaka"/>
</dbReference>
<dbReference type="EMBL" id="CCBP010000003">
    <property type="protein sequence ID" value="CDO68115.1"/>
    <property type="molecule type" value="Genomic_DNA"/>
</dbReference>
<comment type="caution">
    <text evidence="2">The sequence shown here is derived from an EMBL/GenBank/DDBJ whole genome shotgun (WGS) entry which is preliminary data.</text>
</comment>
<evidence type="ECO:0000313" key="3">
    <source>
        <dbReference type="Proteomes" id="UP000029665"/>
    </source>
</evidence>
<dbReference type="OrthoDB" id="3252362at2759"/>
<dbReference type="Pfam" id="PF18759">
    <property type="entry name" value="Plavaka"/>
    <property type="match status" value="1"/>
</dbReference>
<dbReference type="HOGENOM" id="CLU_006344_4_3_1"/>
<name>A0A060S1F0_PYCCI</name>
<accession>A0A060S1F0</accession>
<feature type="compositionally biased region" description="Acidic residues" evidence="1">
    <location>
        <begin position="99"/>
        <end position="129"/>
    </location>
</feature>
<dbReference type="OMA" id="QDLPYTN"/>
<feature type="compositionally biased region" description="Basic and acidic residues" evidence="1">
    <location>
        <begin position="769"/>
        <end position="785"/>
    </location>
</feature>
<dbReference type="AlphaFoldDB" id="A0A060S1F0"/>
<gene>
    <name evidence="2" type="ORF">BN946_scf185044.g23</name>
</gene>